<comment type="caution">
    <text evidence="1">The sequence shown here is derived from an EMBL/GenBank/DDBJ whole genome shotgun (WGS) entry which is preliminary data.</text>
</comment>
<protein>
    <submittedName>
        <fullName evidence="1">Uncharacterized protein</fullName>
    </submittedName>
</protein>
<evidence type="ECO:0000313" key="1">
    <source>
        <dbReference type="EMBL" id="PIL42655.1"/>
    </source>
</evidence>
<dbReference type="AlphaFoldDB" id="A0A2G8T9D2"/>
<evidence type="ECO:0000313" key="2">
    <source>
        <dbReference type="Proteomes" id="UP000230390"/>
    </source>
</evidence>
<reference evidence="1 2" key="1">
    <citation type="submission" date="2017-10" db="EMBL/GenBank/DDBJ databases">
        <title>Massilia psychrophilum sp. nov., a novel purple-pigmented bacterium isolated from Tianshan glacier, Xinjiang Municipality, China.</title>
        <authorList>
            <person name="Wang H."/>
        </authorList>
    </citation>
    <scope>NUCLEOTIDE SEQUENCE [LARGE SCALE GENOMIC DNA]</scope>
    <source>
        <strain evidence="1 2">JCM 30074</strain>
    </source>
</reference>
<proteinExistence type="predicted"/>
<accession>A0A2G8T9D2</accession>
<organism evidence="1 2">
    <name type="scientific">Massilia eurypsychrophila</name>
    <dbReference type="NCBI Taxonomy" id="1485217"/>
    <lineage>
        <taxon>Bacteria</taxon>
        <taxon>Pseudomonadati</taxon>
        <taxon>Pseudomonadota</taxon>
        <taxon>Betaproteobacteria</taxon>
        <taxon>Burkholderiales</taxon>
        <taxon>Oxalobacteraceae</taxon>
        <taxon>Telluria group</taxon>
        <taxon>Massilia</taxon>
    </lineage>
</organism>
<gene>
    <name evidence="1" type="ORF">CR105_23270</name>
</gene>
<dbReference type="Proteomes" id="UP000230390">
    <property type="component" value="Unassembled WGS sequence"/>
</dbReference>
<name>A0A2G8T9D2_9BURK</name>
<sequence length="94" mass="9867">MAVIAGICMFLAILIAIIGMMNDAGRERLVREGKAAYFVRIAASGKGQVYHSYKCGTNVACIGLTIDAARSKGYRPCATCGGRGTIKMLDGSSC</sequence>
<keyword evidence="2" id="KW-1185">Reference proteome</keyword>
<dbReference type="EMBL" id="PDOC01000023">
    <property type="protein sequence ID" value="PIL42655.1"/>
    <property type="molecule type" value="Genomic_DNA"/>
</dbReference>
<dbReference type="RefSeq" id="WP_099792704.1">
    <property type="nucleotide sequence ID" value="NZ_JBHLYV010000088.1"/>
</dbReference>